<feature type="domain" description="Penicillin-binding protein transpeptidase" evidence="17">
    <location>
        <begin position="253"/>
        <end position="549"/>
    </location>
</feature>
<dbReference type="GO" id="GO:0006508">
    <property type="term" value="P:proteolysis"/>
    <property type="evidence" value="ECO:0007669"/>
    <property type="project" value="UniProtKB-KW"/>
</dbReference>
<organism evidence="19 20">
    <name type="scientific">Seongchinamella sediminis</name>
    <dbReference type="NCBI Taxonomy" id="2283635"/>
    <lineage>
        <taxon>Bacteria</taxon>
        <taxon>Pseudomonadati</taxon>
        <taxon>Pseudomonadota</taxon>
        <taxon>Gammaproteobacteria</taxon>
        <taxon>Cellvibrionales</taxon>
        <taxon>Halieaceae</taxon>
        <taxon>Seongchinamella</taxon>
    </lineage>
</organism>
<keyword evidence="2 16" id="KW-1003">Cell membrane</keyword>
<keyword evidence="13 16" id="KW-0717">Septation</keyword>
<evidence type="ECO:0000259" key="17">
    <source>
        <dbReference type="Pfam" id="PF00905"/>
    </source>
</evidence>
<proteinExistence type="inferred from homology"/>
<dbReference type="Pfam" id="PF00905">
    <property type="entry name" value="Transpeptidase"/>
    <property type="match status" value="1"/>
</dbReference>
<dbReference type="InterPro" id="IPR037532">
    <property type="entry name" value="FtsI_transpept"/>
</dbReference>
<dbReference type="GO" id="GO:0009252">
    <property type="term" value="P:peptidoglycan biosynthetic process"/>
    <property type="evidence" value="ECO:0007669"/>
    <property type="project" value="UniProtKB-UniRule"/>
</dbReference>
<dbReference type="RefSeq" id="WP_117952247.1">
    <property type="nucleotide sequence ID" value="NZ_QRAN01000001.1"/>
</dbReference>
<evidence type="ECO:0000256" key="15">
    <source>
        <dbReference type="ARBA" id="ARBA00023316"/>
    </source>
</evidence>
<keyword evidence="4 16" id="KW-0132">Cell division</keyword>
<feature type="domain" description="Penicillin-binding protein dimerisation" evidence="18">
    <location>
        <begin position="65"/>
        <end position="212"/>
    </location>
</feature>
<protein>
    <recommendedName>
        <fullName evidence="16">Peptidoglycan D,D-transpeptidase FtsI</fullName>
        <ecNumber evidence="16">3.4.16.4</ecNumber>
    </recommendedName>
    <alternativeName>
        <fullName evidence="16">Penicillin-binding protein 3</fullName>
        <shortName evidence="16">PBP-3</shortName>
    </alternativeName>
</protein>
<dbReference type="HAMAP" id="MF_02080">
    <property type="entry name" value="FtsI_transpept"/>
    <property type="match status" value="1"/>
</dbReference>
<evidence type="ECO:0000256" key="7">
    <source>
        <dbReference type="ARBA" id="ARBA00022692"/>
    </source>
</evidence>
<dbReference type="SUPFAM" id="SSF56601">
    <property type="entry name" value="beta-lactamase/transpeptidase-like"/>
    <property type="match status" value="1"/>
</dbReference>
<evidence type="ECO:0000313" key="20">
    <source>
        <dbReference type="Proteomes" id="UP000265509"/>
    </source>
</evidence>
<gene>
    <name evidence="16" type="primary">ftsI</name>
    <name evidence="19" type="ORF">DWB85_00790</name>
</gene>
<evidence type="ECO:0000256" key="16">
    <source>
        <dbReference type="HAMAP-Rule" id="MF_02080"/>
    </source>
</evidence>
<dbReference type="GO" id="GO:0043093">
    <property type="term" value="P:FtsZ-dependent cytokinesis"/>
    <property type="evidence" value="ECO:0007669"/>
    <property type="project" value="UniProtKB-UniRule"/>
</dbReference>
<dbReference type="GO" id="GO:0000917">
    <property type="term" value="P:division septum assembly"/>
    <property type="evidence" value="ECO:0007669"/>
    <property type="project" value="UniProtKB-KW"/>
</dbReference>
<dbReference type="GO" id="GO:0008955">
    <property type="term" value="F:peptidoglycan glycosyltransferase activity"/>
    <property type="evidence" value="ECO:0007669"/>
    <property type="project" value="InterPro"/>
</dbReference>
<dbReference type="GO" id="GO:0008360">
    <property type="term" value="P:regulation of cell shape"/>
    <property type="evidence" value="ECO:0007669"/>
    <property type="project" value="UniProtKB-KW"/>
</dbReference>
<dbReference type="UniPathway" id="UPA00219"/>
<evidence type="ECO:0000256" key="3">
    <source>
        <dbReference type="ARBA" id="ARBA00022519"/>
    </source>
</evidence>
<comment type="caution">
    <text evidence="19">The sequence shown here is derived from an EMBL/GenBank/DDBJ whole genome shotgun (WGS) entry which is preliminary data.</text>
</comment>
<name>A0A3L7E2G1_9GAMM</name>
<evidence type="ECO:0000256" key="10">
    <source>
        <dbReference type="ARBA" id="ARBA00022984"/>
    </source>
</evidence>
<dbReference type="InterPro" id="IPR050515">
    <property type="entry name" value="Beta-lactam/transpept"/>
</dbReference>
<dbReference type="SUPFAM" id="SSF56519">
    <property type="entry name" value="Penicillin binding protein dimerisation domain"/>
    <property type="match status" value="1"/>
</dbReference>
<keyword evidence="9 16" id="KW-0133">Cell shape</keyword>
<dbReference type="AlphaFoldDB" id="A0A3L7E2G1"/>
<accession>A0A3L7E2G1</accession>
<dbReference type="GO" id="GO:0071555">
    <property type="term" value="P:cell wall organization"/>
    <property type="evidence" value="ECO:0007669"/>
    <property type="project" value="UniProtKB-KW"/>
</dbReference>
<evidence type="ECO:0000256" key="2">
    <source>
        <dbReference type="ARBA" id="ARBA00022475"/>
    </source>
</evidence>
<evidence type="ECO:0000256" key="8">
    <source>
        <dbReference type="ARBA" id="ARBA00022801"/>
    </source>
</evidence>
<keyword evidence="14 16" id="KW-0131">Cell cycle</keyword>
<keyword evidence="10 16" id="KW-0573">Peptidoglycan synthesis</keyword>
<keyword evidence="3 16" id="KW-0997">Cell inner membrane</keyword>
<evidence type="ECO:0000256" key="13">
    <source>
        <dbReference type="ARBA" id="ARBA00023210"/>
    </source>
</evidence>
<dbReference type="GO" id="GO:0005886">
    <property type="term" value="C:plasma membrane"/>
    <property type="evidence" value="ECO:0007669"/>
    <property type="project" value="UniProtKB-UniRule"/>
</dbReference>
<evidence type="ECO:0000256" key="5">
    <source>
        <dbReference type="ARBA" id="ARBA00022645"/>
    </source>
</evidence>
<keyword evidence="6 16" id="KW-0645">Protease</keyword>
<evidence type="ECO:0000256" key="9">
    <source>
        <dbReference type="ARBA" id="ARBA00022960"/>
    </source>
</evidence>
<dbReference type="Gene3D" id="3.30.450.330">
    <property type="match status" value="1"/>
</dbReference>
<evidence type="ECO:0000256" key="12">
    <source>
        <dbReference type="ARBA" id="ARBA00023136"/>
    </source>
</evidence>
<dbReference type="EC" id="3.4.16.4" evidence="16"/>
<keyword evidence="11 16" id="KW-1133">Transmembrane helix</keyword>
<dbReference type="GO" id="GO:0008658">
    <property type="term" value="F:penicillin binding"/>
    <property type="evidence" value="ECO:0007669"/>
    <property type="project" value="InterPro"/>
</dbReference>
<keyword evidence="20" id="KW-1185">Reference proteome</keyword>
<evidence type="ECO:0000313" key="19">
    <source>
        <dbReference type="EMBL" id="RLQ23724.1"/>
    </source>
</evidence>
<dbReference type="InterPro" id="IPR036138">
    <property type="entry name" value="PBP_dimer_sf"/>
</dbReference>
<dbReference type="InterPro" id="IPR005311">
    <property type="entry name" value="PBP_dimer"/>
</dbReference>
<keyword evidence="8 16" id="KW-0378">Hydrolase</keyword>
<dbReference type="InterPro" id="IPR012338">
    <property type="entry name" value="Beta-lactam/transpept-like"/>
</dbReference>
<reference evidence="19 20" key="1">
    <citation type="submission" date="2018-07" db="EMBL/GenBank/DDBJ databases">
        <title>Halioglobus sp. genome submission.</title>
        <authorList>
            <person name="Ye M.-Q."/>
            <person name="Du Z.-J."/>
        </authorList>
    </citation>
    <scope>NUCLEOTIDE SEQUENCE [LARGE SCALE GENOMIC DNA]</scope>
    <source>
        <strain evidence="19 20">U0301</strain>
    </source>
</reference>
<dbReference type="PANTHER" id="PTHR30627:SF1">
    <property type="entry name" value="PEPTIDOGLYCAN D,D-TRANSPEPTIDASE FTSI"/>
    <property type="match status" value="1"/>
</dbReference>
<dbReference type="Pfam" id="PF03717">
    <property type="entry name" value="PBP_dimer"/>
    <property type="match status" value="1"/>
</dbReference>
<evidence type="ECO:0000256" key="11">
    <source>
        <dbReference type="ARBA" id="ARBA00022989"/>
    </source>
</evidence>
<keyword evidence="12 16" id="KW-0472">Membrane</keyword>
<dbReference type="Gene3D" id="3.40.710.10">
    <property type="entry name" value="DD-peptidase/beta-lactamase superfamily"/>
    <property type="match status" value="1"/>
</dbReference>
<comment type="catalytic activity">
    <reaction evidence="16">
        <text>Preferential cleavage: (Ac)2-L-Lys-D-Ala-|-D-Ala. Also transpeptidation of peptidyl-alanyl moieties that are N-acyl substituents of D-alanine.</text>
        <dbReference type="EC" id="3.4.16.4"/>
    </reaction>
</comment>
<dbReference type="Gene3D" id="3.90.1310.10">
    <property type="entry name" value="Penicillin-binding protein 2a (Domain 2)"/>
    <property type="match status" value="1"/>
</dbReference>
<evidence type="ECO:0000256" key="14">
    <source>
        <dbReference type="ARBA" id="ARBA00023306"/>
    </source>
</evidence>
<comment type="similarity">
    <text evidence="16">Belongs to the transpeptidase family. FtsI subfamily.</text>
</comment>
<comment type="function">
    <text evidence="16">Catalyzes cross-linking of the peptidoglycan cell wall at the division septum.</text>
</comment>
<keyword evidence="7 16" id="KW-0812">Transmembrane</keyword>
<dbReference type="GO" id="GO:0009002">
    <property type="term" value="F:serine-type D-Ala-D-Ala carboxypeptidase activity"/>
    <property type="evidence" value="ECO:0007669"/>
    <property type="project" value="UniProtKB-UniRule"/>
</dbReference>
<keyword evidence="15 16" id="KW-0961">Cell wall biogenesis/degradation</keyword>
<dbReference type="Proteomes" id="UP000265509">
    <property type="component" value="Unassembled WGS sequence"/>
</dbReference>
<dbReference type="PANTHER" id="PTHR30627">
    <property type="entry name" value="PEPTIDOGLYCAN D,D-TRANSPEPTIDASE"/>
    <property type="match status" value="1"/>
</dbReference>
<evidence type="ECO:0000259" key="18">
    <source>
        <dbReference type="Pfam" id="PF03717"/>
    </source>
</evidence>
<sequence length="580" mass="63296">MKTVGRKQPQKKAALWRLYLVVGLLLSMLSLLVGRVLSLQILDTERGYAFLQNQGEARSLRTAEIPAYRGVITDRRGEPLAVSTPVVSIWADPQRLAGSERLPELAESLGMPLAELEQRLARYEGKRFMYLQRHRVPHEAREILARRFPGVYGEREYRRFYPAGEVAAQLVGFTNVDDEGIAGIELAYDEWLQGSPGKKRYIKDLRGNMVRDIGVVQPAAPGKDLRLSIDLRLQYLQHRELRRAVTAARAESGSVVTLDARTGEVLAMVNYPVYNPNSRRNMEAANMRNRAITDTYEPGSTMKTMTLVAALESGRYTTDTLIDTAPGWIRVGPKTYKDPRNYGEVTLSRAIEKSSQVGVTKLAVELGHEPIWEVFQRFGIGAPLGTGFPGESSGLLPNRPRWYSTERISLAFGYGITTTPLQLARAYTAFATGGLQRPVSLLALDGDVPEPRRVVSQAVASQVLGVLHAVTGEHGTARKARVEGFNVAGKTGTVRKVGPGGYIEDSHVALFAGLAPVDDPRVVTVVVINDPKGEDYGGGAVAAPVFSAVTRGALRLLGATPSEFPEEAVVASGRLREGAA</sequence>
<dbReference type="EMBL" id="QRAN01000001">
    <property type="protein sequence ID" value="RLQ23724.1"/>
    <property type="molecule type" value="Genomic_DNA"/>
</dbReference>
<dbReference type="OrthoDB" id="9789078at2"/>
<keyword evidence="5 16" id="KW-0121">Carboxypeptidase</keyword>
<evidence type="ECO:0000256" key="1">
    <source>
        <dbReference type="ARBA" id="ARBA00004370"/>
    </source>
</evidence>
<dbReference type="InterPro" id="IPR001460">
    <property type="entry name" value="PCN-bd_Tpept"/>
</dbReference>
<evidence type="ECO:0000256" key="6">
    <source>
        <dbReference type="ARBA" id="ARBA00022670"/>
    </source>
</evidence>
<comment type="subcellular location">
    <subcellularLocation>
        <location evidence="1">Membrane</location>
    </subcellularLocation>
</comment>
<feature type="active site" description="Acyl-ester intermediate" evidence="16">
    <location>
        <position position="300"/>
    </location>
</feature>
<comment type="pathway">
    <text evidence="16">Cell wall biogenesis; peptidoglycan biosynthesis.</text>
</comment>
<evidence type="ECO:0000256" key="4">
    <source>
        <dbReference type="ARBA" id="ARBA00022618"/>
    </source>
</evidence>